<evidence type="ECO:0000313" key="1">
    <source>
        <dbReference type="EMBL" id="EEE55620.1"/>
    </source>
</evidence>
<dbReference type="Proteomes" id="UP000007752">
    <property type="component" value="Chromosome 1"/>
</dbReference>
<dbReference type="EMBL" id="CM000138">
    <property type="protein sequence ID" value="EEE55620.1"/>
    <property type="molecule type" value="Genomic_DNA"/>
</dbReference>
<gene>
    <name evidence="1" type="ORF">OsJ_03955</name>
</gene>
<reference evidence="1" key="1">
    <citation type="journal article" date="2005" name="PLoS Biol.">
        <title>The genomes of Oryza sativa: a history of duplications.</title>
        <authorList>
            <person name="Yu J."/>
            <person name="Wang J."/>
            <person name="Lin W."/>
            <person name="Li S."/>
            <person name="Li H."/>
            <person name="Zhou J."/>
            <person name="Ni P."/>
            <person name="Dong W."/>
            <person name="Hu S."/>
            <person name="Zeng C."/>
            <person name="Zhang J."/>
            <person name="Zhang Y."/>
            <person name="Li R."/>
            <person name="Xu Z."/>
            <person name="Li S."/>
            <person name="Li X."/>
            <person name="Zheng H."/>
            <person name="Cong L."/>
            <person name="Lin L."/>
            <person name="Yin J."/>
            <person name="Geng J."/>
            <person name="Li G."/>
            <person name="Shi J."/>
            <person name="Liu J."/>
            <person name="Lv H."/>
            <person name="Li J."/>
            <person name="Wang J."/>
            <person name="Deng Y."/>
            <person name="Ran L."/>
            <person name="Shi X."/>
            <person name="Wang X."/>
            <person name="Wu Q."/>
            <person name="Li C."/>
            <person name="Ren X."/>
            <person name="Wang J."/>
            <person name="Wang X."/>
            <person name="Li D."/>
            <person name="Liu D."/>
            <person name="Zhang X."/>
            <person name="Ji Z."/>
            <person name="Zhao W."/>
            <person name="Sun Y."/>
            <person name="Zhang Z."/>
            <person name="Bao J."/>
            <person name="Han Y."/>
            <person name="Dong L."/>
            <person name="Ji J."/>
            <person name="Chen P."/>
            <person name="Wu S."/>
            <person name="Liu J."/>
            <person name="Xiao Y."/>
            <person name="Bu D."/>
            <person name="Tan J."/>
            <person name="Yang L."/>
            <person name="Ye C."/>
            <person name="Zhang J."/>
            <person name="Xu J."/>
            <person name="Zhou Y."/>
            <person name="Yu Y."/>
            <person name="Zhang B."/>
            <person name="Zhuang S."/>
            <person name="Wei H."/>
            <person name="Liu B."/>
            <person name="Lei M."/>
            <person name="Yu H."/>
            <person name="Li Y."/>
            <person name="Xu H."/>
            <person name="Wei S."/>
            <person name="He X."/>
            <person name="Fang L."/>
            <person name="Zhang Z."/>
            <person name="Zhang Y."/>
            <person name="Huang X."/>
            <person name="Su Z."/>
            <person name="Tong W."/>
            <person name="Li J."/>
            <person name="Tong Z."/>
            <person name="Li S."/>
            <person name="Ye J."/>
            <person name="Wang L."/>
            <person name="Fang L."/>
            <person name="Lei T."/>
            <person name="Chen C."/>
            <person name="Chen H."/>
            <person name="Xu Z."/>
            <person name="Li H."/>
            <person name="Huang H."/>
            <person name="Zhang F."/>
            <person name="Xu H."/>
            <person name="Li N."/>
            <person name="Zhao C."/>
            <person name="Li S."/>
            <person name="Dong L."/>
            <person name="Huang Y."/>
            <person name="Li L."/>
            <person name="Xi Y."/>
            <person name="Qi Q."/>
            <person name="Li W."/>
            <person name="Zhang B."/>
            <person name="Hu W."/>
            <person name="Zhang Y."/>
            <person name="Tian X."/>
            <person name="Jiao Y."/>
            <person name="Liang X."/>
            <person name="Jin J."/>
            <person name="Gao L."/>
            <person name="Zheng W."/>
            <person name="Hao B."/>
            <person name="Liu S."/>
            <person name="Wang W."/>
            <person name="Yuan L."/>
            <person name="Cao M."/>
            <person name="McDermott J."/>
            <person name="Samudrala R."/>
            <person name="Wang J."/>
            <person name="Wong G.K."/>
            <person name="Yang H."/>
        </authorList>
    </citation>
    <scope>NUCLEOTIDE SEQUENCE [LARGE SCALE GENOMIC DNA]</scope>
</reference>
<name>B9EU99_ORYSJ</name>
<protein>
    <submittedName>
        <fullName evidence="1">Uncharacterized protein</fullName>
    </submittedName>
</protein>
<reference evidence="1" key="2">
    <citation type="submission" date="2008-12" db="EMBL/GenBank/DDBJ databases">
        <title>Improved gene annotation of the rice (Oryza sativa) genomes.</title>
        <authorList>
            <person name="Wang J."/>
            <person name="Li R."/>
            <person name="Fan W."/>
            <person name="Huang Q."/>
            <person name="Zhang J."/>
            <person name="Zhou Y."/>
            <person name="Hu Y."/>
            <person name="Zi S."/>
            <person name="Li J."/>
            <person name="Ni P."/>
            <person name="Zheng H."/>
            <person name="Zhang Y."/>
            <person name="Zhao M."/>
            <person name="Hao Q."/>
            <person name="McDermott J."/>
            <person name="Samudrala R."/>
            <person name="Kristiansen K."/>
            <person name="Wong G.K.-S."/>
        </authorList>
    </citation>
    <scope>NUCLEOTIDE SEQUENCE</scope>
</reference>
<sequence length="51" mass="5693">MTTCTGVLRHPPTESNEIRDALKDCKLQQMLLKIDGSAEPEKILDIVSPQQ</sequence>
<accession>B9EU99</accession>
<dbReference type="AlphaFoldDB" id="B9EU99"/>
<organism evidence="1">
    <name type="scientific">Oryza sativa subsp. japonica</name>
    <name type="common">Rice</name>
    <dbReference type="NCBI Taxonomy" id="39947"/>
    <lineage>
        <taxon>Eukaryota</taxon>
        <taxon>Viridiplantae</taxon>
        <taxon>Streptophyta</taxon>
        <taxon>Embryophyta</taxon>
        <taxon>Tracheophyta</taxon>
        <taxon>Spermatophyta</taxon>
        <taxon>Magnoliopsida</taxon>
        <taxon>Liliopsida</taxon>
        <taxon>Poales</taxon>
        <taxon>Poaceae</taxon>
        <taxon>BOP clade</taxon>
        <taxon>Oryzoideae</taxon>
        <taxon>Oryzeae</taxon>
        <taxon>Oryzinae</taxon>
        <taxon>Oryza</taxon>
        <taxon>Oryza sativa</taxon>
    </lineage>
</organism>
<proteinExistence type="predicted"/>